<dbReference type="RefSeq" id="WP_036075526.1">
    <property type="nucleotide sequence ID" value="NZ_AVCW01000027.1"/>
</dbReference>
<keyword evidence="2" id="KW-1185">Reference proteome</keyword>
<proteinExistence type="predicted"/>
<organism evidence="1 2">
    <name type="scientific">Lysinibacillus boronitolerans JCM 21713 = 10a = NBRC 103108</name>
    <dbReference type="NCBI Taxonomy" id="1294264"/>
    <lineage>
        <taxon>Bacteria</taxon>
        <taxon>Bacillati</taxon>
        <taxon>Bacillota</taxon>
        <taxon>Bacilli</taxon>
        <taxon>Bacillales</taxon>
        <taxon>Bacillaceae</taxon>
        <taxon>Lysinibacillus</taxon>
    </lineage>
</organism>
<comment type="caution">
    <text evidence="1">The sequence shown here is derived from an EMBL/GenBank/DDBJ whole genome shotgun (WGS) entry which is preliminary data.</text>
</comment>
<dbReference type="Proteomes" id="UP000030487">
    <property type="component" value="Unassembled WGS sequence"/>
</dbReference>
<gene>
    <name evidence="1" type="ORF">CD31_02490</name>
</gene>
<dbReference type="EMBL" id="JPVR01000055">
    <property type="protein sequence ID" value="KGR88863.1"/>
    <property type="molecule type" value="Genomic_DNA"/>
</dbReference>
<accession>A0ABR4Y467</accession>
<reference evidence="1 2" key="1">
    <citation type="submission" date="2014-02" db="EMBL/GenBank/DDBJ databases">
        <title>Draft genome sequence of Lysinibacillus boronitolerans NBRC 103108.</title>
        <authorList>
            <person name="Zhang F."/>
            <person name="Wang G."/>
            <person name="Zhang L."/>
        </authorList>
    </citation>
    <scope>NUCLEOTIDE SEQUENCE [LARGE SCALE GENOMIC DNA]</scope>
    <source>
        <strain evidence="1 2">NBRC 103108</strain>
    </source>
</reference>
<name>A0ABR4Y467_9BACI</name>
<sequence length="77" mass="8675">MIDFNEIKAEKEGRTTPKSLLTNALGRANEFKNVLIVTIDQDDEIQVGTSESDSILKLLGMTEVARNELLSKLFEEY</sequence>
<evidence type="ECO:0000313" key="2">
    <source>
        <dbReference type="Proteomes" id="UP000030487"/>
    </source>
</evidence>
<protein>
    <submittedName>
        <fullName evidence="1">Uncharacterized protein</fullName>
    </submittedName>
</protein>
<evidence type="ECO:0000313" key="1">
    <source>
        <dbReference type="EMBL" id="KGR88863.1"/>
    </source>
</evidence>